<evidence type="ECO:0000313" key="3">
    <source>
        <dbReference type="Proteomes" id="UP000440713"/>
    </source>
</evidence>
<organism evidence="2 3">
    <name type="scientific">Peptostreptococcus porci</name>
    <dbReference type="NCBI Taxonomy" id="2652282"/>
    <lineage>
        <taxon>Bacteria</taxon>
        <taxon>Bacillati</taxon>
        <taxon>Bacillota</taxon>
        <taxon>Clostridia</taxon>
        <taxon>Peptostreptococcales</taxon>
        <taxon>Peptostreptococcaceae</taxon>
        <taxon>Peptostreptococcus</taxon>
    </lineage>
</organism>
<reference evidence="2 3" key="1">
    <citation type="submission" date="2019-08" db="EMBL/GenBank/DDBJ databases">
        <title>In-depth cultivation of the pig gut microbiome towards novel bacterial diversity and tailored functional studies.</title>
        <authorList>
            <person name="Wylensek D."/>
            <person name="Hitch T.C.A."/>
            <person name="Clavel T."/>
        </authorList>
    </citation>
    <scope>NUCLEOTIDE SEQUENCE [LARGE SCALE GENOMIC DNA]</scope>
    <source>
        <strain evidence="2 3">WCA-SAB-591-4A-A</strain>
    </source>
</reference>
<dbReference type="EMBL" id="VUNE01000001">
    <property type="protein sequence ID" value="MST61667.1"/>
    <property type="molecule type" value="Genomic_DNA"/>
</dbReference>
<sequence length="153" mass="17154">MKFMKRKTVKAMLLAGLVFGSAGLAGLTQASAAVKNESKPQNSSIESSINSLKGLTKDEKAQLLKTELELESTWNEISKISKKIDEINMKIFGSEDRMASLSDDEYDKLEKKASDQTAKLRDKLDKLYEIVDKAYAKDEAILKKLDREEGIKY</sequence>
<dbReference type="RefSeq" id="WP_195836876.1">
    <property type="nucleotide sequence ID" value="NZ_JAXDWS010000021.1"/>
</dbReference>
<feature type="signal peptide" evidence="1">
    <location>
        <begin position="1"/>
        <end position="32"/>
    </location>
</feature>
<keyword evidence="1" id="KW-0732">Signal</keyword>
<comment type="caution">
    <text evidence="2">The sequence shown here is derived from an EMBL/GenBank/DDBJ whole genome shotgun (WGS) entry which is preliminary data.</text>
</comment>
<gene>
    <name evidence="2" type="ORF">FYJ71_01590</name>
</gene>
<dbReference type="AlphaFoldDB" id="A0A6N7XED3"/>
<name>A0A6N7XED3_9FIRM</name>
<evidence type="ECO:0000313" key="2">
    <source>
        <dbReference type="EMBL" id="MST61667.1"/>
    </source>
</evidence>
<feature type="chain" id="PRO_5027001324" evidence="1">
    <location>
        <begin position="33"/>
        <end position="153"/>
    </location>
</feature>
<proteinExistence type="predicted"/>
<protein>
    <submittedName>
        <fullName evidence="2">Uncharacterized protein</fullName>
    </submittedName>
</protein>
<evidence type="ECO:0000256" key="1">
    <source>
        <dbReference type="SAM" id="SignalP"/>
    </source>
</evidence>
<accession>A0A6N7XED3</accession>
<keyword evidence="3" id="KW-1185">Reference proteome</keyword>
<dbReference type="Proteomes" id="UP000440713">
    <property type="component" value="Unassembled WGS sequence"/>
</dbReference>